<dbReference type="Pfam" id="PF15346">
    <property type="entry name" value="ARGLU"/>
    <property type="match status" value="1"/>
</dbReference>
<gene>
    <name evidence="2" type="ORF">PAPYR_3627</name>
</gene>
<dbReference type="PANTHER" id="PTHR31711:SF1">
    <property type="entry name" value="ARGININE AND GLUTAMATE-RICH PROTEIN 1"/>
    <property type="match status" value="1"/>
</dbReference>
<feature type="compositionally biased region" description="Basic and acidic residues" evidence="1">
    <location>
        <begin position="39"/>
        <end position="59"/>
    </location>
</feature>
<keyword evidence="3" id="KW-1185">Reference proteome</keyword>
<comment type="caution">
    <text evidence="2">The sequence shown here is derived from an EMBL/GenBank/DDBJ whole genome shotgun (WGS) entry which is preliminary data.</text>
</comment>
<accession>A0ABQ8UP60</accession>
<dbReference type="Proteomes" id="UP001141327">
    <property type="component" value="Unassembled WGS sequence"/>
</dbReference>
<feature type="region of interest" description="Disordered" evidence="1">
    <location>
        <begin position="18"/>
        <end position="100"/>
    </location>
</feature>
<name>A0ABQ8UP60_9EUKA</name>
<proteinExistence type="predicted"/>
<evidence type="ECO:0000256" key="1">
    <source>
        <dbReference type="SAM" id="MobiDB-lite"/>
    </source>
</evidence>
<reference evidence="2" key="1">
    <citation type="journal article" date="2022" name="bioRxiv">
        <title>Genomics of Preaxostyla Flagellates Illuminates Evolutionary Transitions and the Path Towards Mitochondrial Loss.</title>
        <authorList>
            <person name="Novak L.V.F."/>
            <person name="Treitli S.C."/>
            <person name="Pyrih J."/>
            <person name="Halakuc P."/>
            <person name="Pipaliya S.V."/>
            <person name="Vacek V."/>
            <person name="Brzon O."/>
            <person name="Soukal P."/>
            <person name="Eme L."/>
            <person name="Dacks J.B."/>
            <person name="Karnkowska A."/>
            <person name="Elias M."/>
            <person name="Hampl V."/>
        </authorList>
    </citation>
    <scope>NUCLEOTIDE SEQUENCE</scope>
    <source>
        <strain evidence="2">RCP-MX</strain>
    </source>
</reference>
<feature type="compositionally biased region" description="Basic and acidic residues" evidence="1">
    <location>
        <begin position="76"/>
        <end position="92"/>
    </location>
</feature>
<dbReference type="InterPro" id="IPR033371">
    <property type="entry name" value="ARGLU1"/>
</dbReference>
<sequence length="244" mass="27186">MTKCFTYDAIVAISFGKKNDRPHLNSDCRRVSTTGGATIKEEMPDRRHRSPSPDRRRGPESPISGRPESPTYLELLQRRREAARHEEEDRKRSGGQLNPRLAYCPGLAPLTLAHSPLPLGLSRKQQELEAQLIAEETARRVEEAIRQRVEEELRSDRVQRLIEARVEEPPASQTKEARDPILTIFGSVRPAGPHPWYSCGVAGRIGLNDRCVPSIPFVCPLRPVALAPVIVTALDTVTLVLAAI</sequence>
<dbReference type="PANTHER" id="PTHR31711">
    <property type="entry name" value="ARGININE AND GLUTAMATE-RICH PROTEIN 1"/>
    <property type="match status" value="1"/>
</dbReference>
<organism evidence="2 3">
    <name type="scientific">Paratrimastix pyriformis</name>
    <dbReference type="NCBI Taxonomy" id="342808"/>
    <lineage>
        <taxon>Eukaryota</taxon>
        <taxon>Metamonada</taxon>
        <taxon>Preaxostyla</taxon>
        <taxon>Paratrimastigidae</taxon>
        <taxon>Paratrimastix</taxon>
    </lineage>
</organism>
<feature type="compositionally biased region" description="Basic and acidic residues" evidence="1">
    <location>
        <begin position="18"/>
        <end position="30"/>
    </location>
</feature>
<evidence type="ECO:0000313" key="2">
    <source>
        <dbReference type="EMBL" id="KAJ4460237.1"/>
    </source>
</evidence>
<dbReference type="EMBL" id="JAPMOS010000014">
    <property type="protein sequence ID" value="KAJ4460237.1"/>
    <property type="molecule type" value="Genomic_DNA"/>
</dbReference>
<evidence type="ECO:0000313" key="3">
    <source>
        <dbReference type="Proteomes" id="UP001141327"/>
    </source>
</evidence>
<protein>
    <submittedName>
        <fullName evidence="2">Uncharacterized protein</fullName>
    </submittedName>
</protein>